<keyword evidence="7 13" id="KW-0653">Protein transport</keyword>
<evidence type="ECO:0000259" key="15">
    <source>
        <dbReference type="Pfam" id="PF02096"/>
    </source>
</evidence>
<comment type="similarity">
    <text evidence="2 13">Belongs to the OXA1/ALB3/YidC family. Type 1 subfamily.</text>
</comment>
<dbReference type="Proteomes" id="UP000315252">
    <property type="component" value="Unassembled WGS sequence"/>
</dbReference>
<evidence type="ECO:0000313" key="17">
    <source>
        <dbReference type="EMBL" id="TQV83279.1"/>
    </source>
</evidence>
<evidence type="ECO:0000256" key="6">
    <source>
        <dbReference type="ARBA" id="ARBA00022692"/>
    </source>
</evidence>
<dbReference type="PANTHER" id="PTHR12428">
    <property type="entry name" value="OXA1"/>
    <property type="match status" value="1"/>
</dbReference>
<dbReference type="Gene3D" id="2.70.98.90">
    <property type="match status" value="1"/>
</dbReference>
<evidence type="ECO:0000256" key="13">
    <source>
        <dbReference type="HAMAP-Rule" id="MF_01810"/>
    </source>
</evidence>
<dbReference type="CDD" id="cd20070">
    <property type="entry name" value="5TM_YidC_Alb3"/>
    <property type="match status" value="1"/>
</dbReference>
<dbReference type="InterPro" id="IPR047196">
    <property type="entry name" value="YidC_ALB_C"/>
</dbReference>
<dbReference type="GO" id="GO:0051205">
    <property type="term" value="P:protein insertion into membrane"/>
    <property type="evidence" value="ECO:0007669"/>
    <property type="project" value="TreeGrafter"/>
</dbReference>
<dbReference type="OrthoDB" id="9780552at2"/>
<feature type="transmembrane region" description="Helical" evidence="13">
    <location>
        <begin position="551"/>
        <end position="576"/>
    </location>
</feature>
<feature type="compositionally biased region" description="Polar residues" evidence="14">
    <location>
        <begin position="36"/>
        <end position="58"/>
    </location>
</feature>
<dbReference type="GO" id="GO:0015031">
    <property type="term" value="P:protein transport"/>
    <property type="evidence" value="ECO:0007669"/>
    <property type="project" value="UniProtKB-KW"/>
</dbReference>
<feature type="transmembrane region" description="Helical" evidence="13">
    <location>
        <begin position="388"/>
        <end position="408"/>
    </location>
</feature>
<dbReference type="InterPro" id="IPR038221">
    <property type="entry name" value="YidC_periplasmic_sf"/>
</dbReference>
<dbReference type="NCBIfam" id="NF002353">
    <property type="entry name" value="PRK01318.1-4"/>
    <property type="match status" value="1"/>
</dbReference>
<dbReference type="InterPro" id="IPR019998">
    <property type="entry name" value="Membr_insert_YidC"/>
</dbReference>
<dbReference type="Pfam" id="PF02096">
    <property type="entry name" value="60KD_IMP"/>
    <property type="match status" value="1"/>
</dbReference>
<dbReference type="NCBIfam" id="TIGR03593">
    <property type="entry name" value="yidC_nterm"/>
    <property type="match status" value="1"/>
</dbReference>
<evidence type="ECO:0000256" key="11">
    <source>
        <dbReference type="ARBA" id="ARBA00033245"/>
    </source>
</evidence>
<evidence type="ECO:0000256" key="7">
    <source>
        <dbReference type="ARBA" id="ARBA00022927"/>
    </source>
</evidence>
<evidence type="ECO:0000259" key="16">
    <source>
        <dbReference type="Pfam" id="PF14849"/>
    </source>
</evidence>
<dbReference type="InterPro" id="IPR028055">
    <property type="entry name" value="YidC/Oxa/ALB_C"/>
</dbReference>
<dbReference type="InterPro" id="IPR028053">
    <property type="entry name" value="Membr_insert_YidC_N"/>
</dbReference>
<dbReference type="NCBIfam" id="TIGR03592">
    <property type="entry name" value="yidC_oxa1_cterm"/>
    <property type="match status" value="1"/>
</dbReference>
<sequence length="605" mass="66139">MGQQDQRNLLLAIVLSLAILLGFQYFLPQEPPLEAPQSSEQVIGQPTPQPGQAGTVPSTIPGATGSASAPSVPGIPGAVGVSAAQSRSDLLATSPRVKIETPKLSGSISLNGGRLDDLVLTELRETIEEGSPNIVLLSPLGTAEPYYANFGWSVGDGSVTTPDASSVWSADKTTLTPQQPVTLSWDNGEGLTFQKTFEVDENYLFTVHQRVVNNSDQTFTALPYGLINRTGTPDILGFYILHEGLVGVLNENLQEIDYSDVLEAENGVISESSNGGWLGITDKYWAAALIPDQSVSVTTRFTGQNLAGVASYQTDYLYNDGVVVAPGSSVEISNSLFAGAKVVTQIDEYESALGVNHFDKIVDFGWFYYITKPLFYAIHWLNEKIGNFGVAILVLTVFIKLAFFPLANKSYKAMAKMRKLQPEMLDLRERFGEDKQRLNQEMMALYKREGANPMSGCLPILIQIPVFFALYKVMFVTIEMRQAPFFGWIKDLSAPDPTSILNGFGILPWGVPELGLLNVLNLGVWPLIMGITMFLQQKLNPQPPDPIQAKIFLFMPIMFTFLLATFPAGLVIYWAWNNTLSIIQQAVIMKRAGVPIGNPTPPSKT</sequence>
<organism evidence="17 18">
    <name type="scientific">Denitrobaculum tricleocarpae</name>
    <dbReference type="NCBI Taxonomy" id="2591009"/>
    <lineage>
        <taxon>Bacteria</taxon>
        <taxon>Pseudomonadati</taxon>
        <taxon>Pseudomonadota</taxon>
        <taxon>Alphaproteobacteria</taxon>
        <taxon>Rhodospirillales</taxon>
        <taxon>Rhodospirillaceae</taxon>
        <taxon>Denitrobaculum</taxon>
    </lineage>
</organism>
<dbReference type="InterPro" id="IPR001708">
    <property type="entry name" value="YidC/ALB3/OXA1/COX18"/>
</dbReference>
<dbReference type="PRINTS" id="PR00701">
    <property type="entry name" value="60KDINNERMP"/>
</dbReference>
<dbReference type="CDD" id="cd19961">
    <property type="entry name" value="EcYidC-like_peri"/>
    <property type="match status" value="1"/>
</dbReference>
<gene>
    <name evidence="13 17" type="primary">yidC</name>
    <name evidence="17" type="ORF">FKG95_01375</name>
</gene>
<dbReference type="HAMAP" id="MF_01810">
    <property type="entry name" value="YidC_type1"/>
    <property type="match status" value="1"/>
</dbReference>
<name>A0A545U1B5_9PROT</name>
<evidence type="ECO:0000256" key="12">
    <source>
        <dbReference type="ARBA" id="ARBA00033342"/>
    </source>
</evidence>
<dbReference type="GO" id="GO:0005886">
    <property type="term" value="C:plasma membrane"/>
    <property type="evidence" value="ECO:0007669"/>
    <property type="project" value="UniProtKB-SubCell"/>
</dbReference>
<keyword evidence="10 13" id="KW-0143">Chaperone</keyword>
<feature type="region of interest" description="Disordered" evidence="14">
    <location>
        <begin position="34"/>
        <end position="71"/>
    </location>
</feature>
<evidence type="ECO:0000313" key="18">
    <source>
        <dbReference type="Proteomes" id="UP000315252"/>
    </source>
</evidence>
<evidence type="ECO:0000256" key="10">
    <source>
        <dbReference type="ARBA" id="ARBA00023186"/>
    </source>
</evidence>
<keyword evidence="6 13" id="KW-0812">Transmembrane</keyword>
<protein>
    <recommendedName>
        <fullName evidence="3 13">Membrane protein insertase YidC</fullName>
    </recommendedName>
    <alternativeName>
        <fullName evidence="12 13">Foldase YidC</fullName>
    </alternativeName>
    <alternativeName>
        <fullName evidence="11 13">Membrane integrase YidC</fullName>
    </alternativeName>
    <alternativeName>
        <fullName evidence="13">Membrane protein YidC</fullName>
    </alternativeName>
</protein>
<keyword evidence="9 13" id="KW-0472">Membrane</keyword>
<dbReference type="PRINTS" id="PR01900">
    <property type="entry name" value="YIDCPROTEIN"/>
</dbReference>
<evidence type="ECO:0000256" key="2">
    <source>
        <dbReference type="ARBA" id="ARBA00010527"/>
    </source>
</evidence>
<feature type="transmembrane region" description="Helical" evidence="13">
    <location>
        <begin position="9"/>
        <end position="27"/>
    </location>
</feature>
<accession>A0A545U1B5</accession>
<dbReference type="RefSeq" id="WP_142894412.1">
    <property type="nucleotide sequence ID" value="NZ_ML660052.1"/>
</dbReference>
<comment type="subunit">
    <text evidence="13">Interacts with the Sec translocase complex via SecD. Specifically interacts with transmembrane segments of nascent integral membrane proteins during membrane integration.</text>
</comment>
<keyword evidence="8 13" id="KW-1133">Transmembrane helix</keyword>
<reference evidence="17 18" key="1">
    <citation type="submission" date="2019-06" db="EMBL/GenBank/DDBJ databases">
        <title>Whole genome sequence for Rhodospirillaceae sp. R148.</title>
        <authorList>
            <person name="Wang G."/>
        </authorList>
    </citation>
    <scope>NUCLEOTIDE SEQUENCE [LARGE SCALE GENOMIC DNA]</scope>
    <source>
        <strain evidence="17 18">R148</strain>
    </source>
</reference>
<dbReference type="Pfam" id="PF14849">
    <property type="entry name" value="YidC_periplas"/>
    <property type="match status" value="1"/>
</dbReference>
<proteinExistence type="inferred from homology"/>
<dbReference type="GO" id="GO:0032977">
    <property type="term" value="F:membrane insertase activity"/>
    <property type="evidence" value="ECO:0007669"/>
    <property type="project" value="InterPro"/>
</dbReference>
<comment type="subcellular location">
    <subcellularLocation>
        <location evidence="1">Cell inner membrane</location>
        <topology evidence="1">Multi-pass membrane protein</topology>
    </subcellularLocation>
    <subcellularLocation>
        <location evidence="13">Cell membrane</location>
        <topology evidence="13">Multi-pass membrane protein</topology>
    </subcellularLocation>
</comment>
<evidence type="ECO:0000256" key="5">
    <source>
        <dbReference type="ARBA" id="ARBA00022475"/>
    </source>
</evidence>
<feature type="transmembrane region" description="Helical" evidence="13">
    <location>
        <begin position="514"/>
        <end position="535"/>
    </location>
</feature>
<comment type="caution">
    <text evidence="17">The sequence shown here is derived from an EMBL/GenBank/DDBJ whole genome shotgun (WGS) entry which is preliminary data.</text>
</comment>
<keyword evidence="5 13" id="KW-1003">Cell membrane</keyword>
<evidence type="ECO:0000256" key="4">
    <source>
        <dbReference type="ARBA" id="ARBA00022448"/>
    </source>
</evidence>
<keyword evidence="18" id="KW-1185">Reference proteome</keyword>
<evidence type="ECO:0000256" key="8">
    <source>
        <dbReference type="ARBA" id="ARBA00022989"/>
    </source>
</evidence>
<keyword evidence="4 13" id="KW-0813">Transport</keyword>
<dbReference type="EMBL" id="VHSH01000001">
    <property type="protein sequence ID" value="TQV83279.1"/>
    <property type="molecule type" value="Genomic_DNA"/>
</dbReference>
<feature type="domain" description="Membrane insertase YidC/Oxa/ALB C-terminal" evidence="15">
    <location>
        <begin position="388"/>
        <end position="590"/>
    </location>
</feature>
<dbReference type="AlphaFoldDB" id="A0A545U1B5"/>
<evidence type="ECO:0000256" key="1">
    <source>
        <dbReference type="ARBA" id="ARBA00004429"/>
    </source>
</evidence>
<evidence type="ECO:0000256" key="14">
    <source>
        <dbReference type="SAM" id="MobiDB-lite"/>
    </source>
</evidence>
<dbReference type="PANTHER" id="PTHR12428:SF65">
    <property type="entry name" value="CYTOCHROME C OXIDASE ASSEMBLY PROTEIN COX18, MITOCHONDRIAL"/>
    <property type="match status" value="1"/>
</dbReference>
<comment type="function">
    <text evidence="13">Required for the insertion and/or proper folding and/or complex formation of integral membrane proteins into the membrane. Involved in integration of membrane proteins that insert both dependently and independently of the Sec translocase complex, as well as at least some lipoproteins. Aids folding of multispanning membrane proteins.</text>
</comment>
<evidence type="ECO:0000256" key="3">
    <source>
        <dbReference type="ARBA" id="ARBA00015325"/>
    </source>
</evidence>
<evidence type="ECO:0000256" key="9">
    <source>
        <dbReference type="ARBA" id="ARBA00023136"/>
    </source>
</evidence>
<feature type="domain" description="Membrane insertase YidC N-terminal" evidence="16">
    <location>
        <begin position="96"/>
        <end position="376"/>
    </location>
</feature>